<reference evidence="2" key="1">
    <citation type="submission" date="2023-10" db="EMBL/GenBank/DDBJ databases">
        <title>Screening of Alkalihalophilus pseudofirmusBZ-TG-HK211 and Its Alleviation of Salt Stress on Rapeseed Growth.</title>
        <authorList>
            <person name="Zhao B."/>
            <person name="Guo T."/>
        </authorList>
    </citation>
    <scope>NUCLEOTIDE SEQUENCE</scope>
    <source>
        <strain evidence="2">BZ-TG-HK211</strain>
    </source>
</reference>
<evidence type="ECO:0000313" key="2">
    <source>
        <dbReference type="EMBL" id="MDV2885174.1"/>
    </source>
</evidence>
<organism evidence="2 3">
    <name type="scientific">Alkalihalophilus pseudofirmus</name>
    <name type="common">Bacillus pseudofirmus</name>
    <dbReference type="NCBI Taxonomy" id="79885"/>
    <lineage>
        <taxon>Bacteria</taxon>
        <taxon>Bacillati</taxon>
        <taxon>Bacillota</taxon>
        <taxon>Bacilli</taxon>
        <taxon>Bacillales</taxon>
        <taxon>Bacillaceae</taxon>
        <taxon>Alkalihalophilus</taxon>
    </lineage>
</organism>
<name>A0AAJ2KUX1_ALKPS</name>
<evidence type="ECO:0000313" key="3">
    <source>
        <dbReference type="Proteomes" id="UP001285636"/>
    </source>
</evidence>
<accession>A0AAJ2KUX1</accession>
<keyword evidence="1" id="KW-1133">Transmembrane helix</keyword>
<keyword evidence="1" id="KW-0472">Membrane</keyword>
<proteinExistence type="predicted"/>
<feature type="transmembrane region" description="Helical" evidence="1">
    <location>
        <begin position="12"/>
        <end position="32"/>
    </location>
</feature>
<dbReference type="AlphaFoldDB" id="A0AAJ2KUX1"/>
<comment type="caution">
    <text evidence="2">The sequence shown here is derived from an EMBL/GenBank/DDBJ whole genome shotgun (WGS) entry which is preliminary data.</text>
</comment>
<protein>
    <submittedName>
        <fullName evidence="2">Uncharacterized protein</fullName>
    </submittedName>
</protein>
<keyword evidence="1" id="KW-0812">Transmembrane</keyword>
<dbReference type="EMBL" id="JAWJAY010000001">
    <property type="protein sequence ID" value="MDV2885174.1"/>
    <property type="molecule type" value="Genomic_DNA"/>
</dbReference>
<evidence type="ECO:0000256" key="1">
    <source>
        <dbReference type="SAM" id="Phobius"/>
    </source>
</evidence>
<gene>
    <name evidence="2" type="ORF">RYX45_08270</name>
</gene>
<dbReference type="RefSeq" id="WP_289234587.1">
    <property type="nucleotide sequence ID" value="NZ_CP117835.1"/>
</dbReference>
<sequence length="97" mass="11087">MIRKFSGQELFIMITAVFALMFMYSSILFSGGNIDQDDMTNTIAQEYDLVNNEQEPLSNGEVIKAGQLDALDKDESTKEIENLYAYAYEQKDKQNDK</sequence>
<dbReference type="Proteomes" id="UP001285636">
    <property type="component" value="Unassembled WGS sequence"/>
</dbReference>